<evidence type="ECO:0000256" key="8">
    <source>
        <dbReference type="ARBA" id="ARBA00023160"/>
    </source>
</evidence>
<keyword evidence="7 12" id="KW-0443">Lipid metabolism</keyword>
<keyword evidence="10 12" id="KW-0012">Acyltransferase</keyword>
<sequence>MTEHAGATSAGTAGTAGTVFSRIAGTGSYLPEKVLTNEDLSKIVDTSDEWIAARTGIRERHIAAEGETTCDLAFHAATRAMEAAGVEAADLDLIVVGTTTPDLIFPSTACLLQHRLGANGCPAFDVNAACSGFVYALTVADKFIRSGAARTVLVVGAETLTRMLDWSDRSTCVLFGDGAGAVVLKADAETGILSTHMHADGGKKELLWNPVGVSVGFKPEEHNAGVKVLMTGNEVFKHAVKALDSVVEETLEHNGLDRHDIDWLIPHQANLRIIEATAKRLDMPMERVIVTVDRHGNTSSGSVPLALDEAVRSGRVQRGQLVLLEAFGGGFTWGSALLRY</sequence>
<dbReference type="GO" id="GO:0004315">
    <property type="term" value="F:3-oxoacyl-[acyl-carrier-protein] synthase activity"/>
    <property type="evidence" value="ECO:0007669"/>
    <property type="project" value="InterPro"/>
</dbReference>
<evidence type="ECO:0000256" key="3">
    <source>
        <dbReference type="ARBA" id="ARBA00012333"/>
    </source>
</evidence>
<dbReference type="UniPathway" id="UPA00094"/>
<dbReference type="GO" id="GO:0006633">
    <property type="term" value="P:fatty acid biosynthetic process"/>
    <property type="evidence" value="ECO:0007669"/>
    <property type="project" value="UniProtKB-UniRule"/>
</dbReference>
<evidence type="ECO:0000313" key="15">
    <source>
        <dbReference type="EMBL" id="TQD42340.1"/>
    </source>
</evidence>
<comment type="function">
    <text evidence="12">Catalyzes the condensation reaction of fatty acid synthesis by the addition to an acyl acceptor of two carbons from malonyl-ACP. Catalyzes the first condensation reaction which initiates fatty acid synthesis and may therefore play a role in governing the total rate of fatty acid production. Possesses both acetoacetyl-ACP synthase and acetyl transacylase activities. Its substrate specificity determines the biosynthesis of branched-chain and/or straight-chain of fatty acids.</text>
</comment>
<dbReference type="NCBIfam" id="NF006829">
    <property type="entry name" value="PRK09352.1"/>
    <property type="match status" value="1"/>
</dbReference>
<comment type="similarity">
    <text evidence="2 12">Belongs to the thiolase-like superfamily. FabH family.</text>
</comment>
<evidence type="ECO:0000256" key="2">
    <source>
        <dbReference type="ARBA" id="ARBA00008642"/>
    </source>
</evidence>
<gene>
    <name evidence="12" type="primary">fabH</name>
    <name evidence="15" type="ORF">FKV25_11660</name>
</gene>
<comment type="caution">
    <text evidence="15">The sequence shown here is derived from an EMBL/GenBank/DDBJ whole genome shotgun (WGS) entry which is preliminary data.</text>
</comment>
<keyword evidence="4 12" id="KW-0444">Lipid biosynthesis</keyword>
<name>A0A507ZX98_9GAMM</name>
<dbReference type="Pfam" id="PF08545">
    <property type="entry name" value="ACP_syn_III"/>
    <property type="match status" value="1"/>
</dbReference>
<evidence type="ECO:0000256" key="11">
    <source>
        <dbReference type="ARBA" id="ARBA00051096"/>
    </source>
</evidence>
<dbReference type="InterPro" id="IPR016039">
    <property type="entry name" value="Thiolase-like"/>
</dbReference>
<dbReference type="EC" id="2.3.1.180" evidence="3 12"/>
<keyword evidence="12" id="KW-0963">Cytoplasm</keyword>
<evidence type="ECO:0000256" key="1">
    <source>
        <dbReference type="ARBA" id="ARBA00005194"/>
    </source>
</evidence>
<comment type="subcellular location">
    <subcellularLocation>
        <location evidence="12">Cytoplasm</location>
    </subcellularLocation>
</comment>
<evidence type="ECO:0000256" key="9">
    <source>
        <dbReference type="ARBA" id="ARBA00023268"/>
    </source>
</evidence>
<dbReference type="FunFam" id="3.40.47.10:FF:000004">
    <property type="entry name" value="3-oxoacyl-[acyl-carrier-protein] synthase 3"/>
    <property type="match status" value="1"/>
</dbReference>
<dbReference type="PANTHER" id="PTHR43091">
    <property type="entry name" value="3-OXOACYL-[ACYL-CARRIER-PROTEIN] SYNTHASE"/>
    <property type="match status" value="1"/>
</dbReference>
<comment type="subunit">
    <text evidence="12">Homodimer.</text>
</comment>
<dbReference type="EMBL" id="VICE01000108">
    <property type="protein sequence ID" value="TQD42340.1"/>
    <property type="molecule type" value="Genomic_DNA"/>
</dbReference>
<keyword evidence="5 12" id="KW-0808">Transferase</keyword>
<feature type="active site" evidence="12">
    <location>
        <position position="267"/>
    </location>
</feature>
<dbReference type="OrthoDB" id="9815506at2"/>
<evidence type="ECO:0000256" key="7">
    <source>
        <dbReference type="ARBA" id="ARBA00023098"/>
    </source>
</evidence>
<feature type="domain" description="Beta-ketoacyl-[acyl-carrier-protein] synthase III N-terminal" evidence="14">
    <location>
        <begin position="124"/>
        <end position="201"/>
    </location>
</feature>
<dbReference type="HAMAP" id="MF_01815">
    <property type="entry name" value="FabH"/>
    <property type="match status" value="1"/>
</dbReference>
<accession>A0A507ZX98</accession>
<proteinExistence type="inferred from homology"/>
<keyword evidence="8 12" id="KW-0275">Fatty acid biosynthesis</keyword>
<dbReference type="GO" id="GO:0005737">
    <property type="term" value="C:cytoplasm"/>
    <property type="evidence" value="ECO:0007669"/>
    <property type="project" value="UniProtKB-SubCell"/>
</dbReference>
<dbReference type="InterPro" id="IPR013751">
    <property type="entry name" value="ACP_syn_III_N"/>
</dbReference>
<comment type="pathway">
    <text evidence="1 12">Lipid metabolism; fatty acid biosynthesis.</text>
</comment>
<evidence type="ECO:0000256" key="6">
    <source>
        <dbReference type="ARBA" id="ARBA00022832"/>
    </source>
</evidence>
<dbReference type="SUPFAM" id="SSF53901">
    <property type="entry name" value="Thiolase-like"/>
    <property type="match status" value="1"/>
</dbReference>
<dbReference type="PANTHER" id="PTHR43091:SF1">
    <property type="entry name" value="BETA-KETOACYL-[ACYL-CARRIER-PROTEIN] SYNTHASE III, CHLOROPLASTIC"/>
    <property type="match status" value="1"/>
</dbReference>
<comment type="domain">
    <text evidence="12">The last Arg residue of the ACP-binding site is essential for the weak association between ACP/AcpP and FabH.</text>
</comment>
<comment type="catalytic activity">
    <reaction evidence="11">
        <text>malonyl-[ACP] + acetyl-CoA + H(+) = 3-oxobutanoyl-[ACP] + CO2 + CoA</text>
        <dbReference type="Rhea" id="RHEA:12080"/>
        <dbReference type="Rhea" id="RHEA-COMP:9623"/>
        <dbReference type="Rhea" id="RHEA-COMP:9625"/>
        <dbReference type="ChEBI" id="CHEBI:15378"/>
        <dbReference type="ChEBI" id="CHEBI:16526"/>
        <dbReference type="ChEBI" id="CHEBI:57287"/>
        <dbReference type="ChEBI" id="CHEBI:57288"/>
        <dbReference type="ChEBI" id="CHEBI:78449"/>
        <dbReference type="ChEBI" id="CHEBI:78450"/>
        <dbReference type="EC" id="2.3.1.180"/>
    </reaction>
    <physiologicalReaction direction="left-to-right" evidence="11">
        <dbReference type="Rhea" id="RHEA:12081"/>
    </physiologicalReaction>
</comment>
<evidence type="ECO:0000256" key="5">
    <source>
        <dbReference type="ARBA" id="ARBA00022679"/>
    </source>
</evidence>
<evidence type="ECO:0000256" key="10">
    <source>
        <dbReference type="ARBA" id="ARBA00023315"/>
    </source>
</evidence>
<feature type="active site" evidence="12">
    <location>
        <position position="297"/>
    </location>
</feature>
<evidence type="ECO:0000256" key="12">
    <source>
        <dbReference type="HAMAP-Rule" id="MF_01815"/>
    </source>
</evidence>
<dbReference type="RefSeq" id="WP_141518976.1">
    <property type="nucleotide sequence ID" value="NZ_VICE01000108.1"/>
</dbReference>
<dbReference type="AlphaFoldDB" id="A0A507ZX98"/>
<dbReference type="InterPro" id="IPR004655">
    <property type="entry name" value="FabH"/>
</dbReference>
<dbReference type="InterPro" id="IPR013747">
    <property type="entry name" value="ACP_syn_III_C"/>
</dbReference>
<evidence type="ECO:0000259" key="14">
    <source>
        <dbReference type="Pfam" id="PF08545"/>
    </source>
</evidence>
<dbReference type="CDD" id="cd00830">
    <property type="entry name" value="KAS_III"/>
    <property type="match status" value="1"/>
</dbReference>
<keyword evidence="6 12" id="KW-0276">Fatty acid metabolism</keyword>
<reference evidence="15 16" key="1">
    <citation type="submission" date="2019-06" db="EMBL/GenBank/DDBJ databases">
        <title>Lysobacter alkalisoli sp. nov. isolated from saline soil.</title>
        <authorList>
            <person name="Sun J.-Q."/>
            <person name="Xu L."/>
        </authorList>
    </citation>
    <scope>NUCLEOTIDE SEQUENCE [LARGE SCALE GENOMIC DNA]</scope>
    <source>
        <strain evidence="15 16">JCM 31130</strain>
    </source>
</reference>
<dbReference type="NCBIfam" id="TIGR00747">
    <property type="entry name" value="fabH"/>
    <property type="match status" value="1"/>
</dbReference>
<feature type="domain" description="Beta-ketoacyl-[acyl-carrier-protein] synthase III C-terminal" evidence="13">
    <location>
        <begin position="251"/>
        <end position="340"/>
    </location>
</feature>
<dbReference type="Gene3D" id="3.40.47.10">
    <property type="match status" value="1"/>
</dbReference>
<evidence type="ECO:0000259" key="13">
    <source>
        <dbReference type="Pfam" id="PF08541"/>
    </source>
</evidence>
<organism evidence="15 16">
    <name type="scientific">Marilutibacter aestuarii</name>
    <dbReference type="NCBI Taxonomy" id="1706195"/>
    <lineage>
        <taxon>Bacteria</taxon>
        <taxon>Pseudomonadati</taxon>
        <taxon>Pseudomonadota</taxon>
        <taxon>Gammaproteobacteria</taxon>
        <taxon>Lysobacterales</taxon>
        <taxon>Lysobacteraceae</taxon>
        <taxon>Marilutibacter</taxon>
    </lineage>
</organism>
<dbReference type="GO" id="GO:0033818">
    <property type="term" value="F:beta-ketoacyl-acyl-carrier-protein synthase III activity"/>
    <property type="evidence" value="ECO:0007669"/>
    <property type="project" value="UniProtKB-UniRule"/>
</dbReference>
<dbReference type="Proteomes" id="UP000318212">
    <property type="component" value="Unassembled WGS sequence"/>
</dbReference>
<protein>
    <recommendedName>
        <fullName evidence="3 12">Beta-ketoacyl-[acyl-carrier-protein] synthase III</fullName>
        <shortName evidence="12">Beta-ketoacyl-ACP synthase III</shortName>
        <shortName evidence="12">KAS III</shortName>
        <ecNumber evidence="3 12">2.3.1.180</ecNumber>
    </recommendedName>
    <alternativeName>
        <fullName evidence="12">3-oxoacyl-[acyl-carrier-protein] synthase 3</fullName>
    </alternativeName>
    <alternativeName>
        <fullName evidence="12">3-oxoacyl-[acyl-carrier-protein] synthase III</fullName>
    </alternativeName>
</protein>
<dbReference type="Pfam" id="PF08541">
    <property type="entry name" value="ACP_syn_III_C"/>
    <property type="match status" value="1"/>
</dbReference>
<keyword evidence="9 12" id="KW-0511">Multifunctional enzyme</keyword>
<feature type="region of interest" description="ACP-binding" evidence="12">
    <location>
        <begin position="268"/>
        <end position="272"/>
    </location>
</feature>
<feature type="active site" evidence="12">
    <location>
        <position position="130"/>
    </location>
</feature>
<evidence type="ECO:0000313" key="16">
    <source>
        <dbReference type="Proteomes" id="UP000318212"/>
    </source>
</evidence>
<evidence type="ECO:0000256" key="4">
    <source>
        <dbReference type="ARBA" id="ARBA00022516"/>
    </source>
</evidence>
<keyword evidence="16" id="KW-1185">Reference proteome</keyword>